<reference evidence="2 3" key="1">
    <citation type="submission" date="2019-05" db="EMBL/GenBank/DDBJ databases">
        <title>Another draft genome of Portunus trituberculatus and its Hox gene families provides insights of decapod evolution.</title>
        <authorList>
            <person name="Jeong J.-H."/>
            <person name="Song I."/>
            <person name="Kim S."/>
            <person name="Choi T."/>
            <person name="Kim D."/>
            <person name="Ryu S."/>
            <person name="Kim W."/>
        </authorList>
    </citation>
    <scope>NUCLEOTIDE SEQUENCE [LARGE SCALE GENOMIC DNA]</scope>
    <source>
        <tissue evidence="2">Muscle</tissue>
    </source>
</reference>
<feature type="region of interest" description="Disordered" evidence="1">
    <location>
        <begin position="103"/>
        <end position="150"/>
    </location>
</feature>
<organism evidence="2 3">
    <name type="scientific">Portunus trituberculatus</name>
    <name type="common">Swimming crab</name>
    <name type="synonym">Neptunus trituberculatus</name>
    <dbReference type="NCBI Taxonomy" id="210409"/>
    <lineage>
        <taxon>Eukaryota</taxon>
        <taxon>Metazoa</taxon>
        <taxon>Ecdysozoa</taxon>
        <taxon>Arthropoda</taxon>
        <taxon>Crustacea</taxon>
        <taxon>Multicrustacea</taxon>
        <taxon>Malacostraca</taxon>
        <taxon>Eumalacostraca</taxon>
        <taxon>Eucarida</taxon>
        <taxon>Decapoda</taxon>
        <taxon>Pleocyemata</taxon>
        <taxon>Brachyura</taxon>
        <taxon>Eubrachyura</taxon>
        <taxon>Portunoidea</taxon>
        <taxon>Portunidae</taxon>
        <taxon>Portuninae</taxon>
        <taxon>Portunus</taxon>
    </lineage>
</organism>
<keyword evidence="3" id="KW-1185">Reference proteome</keyword>
<dbReference type="AlphaFoldDB" id="A0A5B7CX89"/>
<proteinExistence type="predicted"/>
<sequence length="150" mass="16205">MFPFLGGEAPHLDTFPATTGMRTVRRHLSLPTHTPHLCRSLVPLGRVSVRGGVGTDAAGTRRPSCISCLLHSPSLIAPDKAWSGSHRTVALWWAWEGLKSVSGRPSQAPGAATRINTHQAPRTVGRRASARQPTSQPRLASRSASRRLTY</sequence>
<gene>
    <name evidence="2" type="ORF">E2C01_007105</name>
</gene>
<dbReference type="EMBL" id="VSRR010000345">
    <property type="protein sequence ID" value="MPC14342.1"/>
    <property type="molecule type" value="Genomic_DNA"/>
</dbReference>
<protein>
    <submittedName>
        <fullName evidence="2">Uncharacterized protein</fullName>
    </submittedName>
</protein>
<feature type="compositionally biased region" description="Low complexity" evidence="1">
    <location>
        <begin position="138"/>
        <end position="150"/>
    </location>
</feature>
<evidence type="ECO:0000256" key="1">
    <source>
        <dbReference type="SAM" id="MobiDB-lite"/>
    </source>
</evidence>
<comment type="caution">
    <text evidence="2">The sequence shown here is derived from an EMBL/GenBank/DDBJ whole genome shotgun (WGS) entry which is preliminary data.</text>
</comment>
<evidence type="ECO:0000313" key="2">
    <source>
        <dbReference type="EMBL" id="MPC14342.1"/>
    </source>
</evidence>
<evidence type="ECO:0000313" key="3">
    <source>
        <dbReference type="Proteomes" id="UP000324222"/>
    </source>
</evidence>
<dbReference type="Proteomes" id="UP000324222">
    <property type="component" value="Unassembled WGS sequence"/>
</dbReference>
<accession>A0A5B7CX89</accession>
<name>A0A5B7CX89_PORTR</name>